<dbReference type="Pfam" id="PF00014">
    <property type="entry name" value="Kunitz_BPTI"/>
    <property type="match status" value="1"/>
</dbReference>
<dbReference type="PANTHER" id="PTHR10083:SF375">
    <property type="entry name" value="BPTI_KUNITZ INHIBITOR DOMAIN-CONTAINING PROTEIN"/>
    <property type="match status" value="1"/>
</dbReference>
<dbReference type="SUPFAM" id="SSF57362">
    <property type="entry name" value="BPTI-like"/>
    <property type="match status" value="1"/>
</dbReference>
<organism evidence="3 4">
    <name type="scientific">Salmo salar</name>
    <name type="common">Atlantic salmon</name>
    <dbReference type="NCBI Taxonomy" id="8030"/>
    <lineage>
        <taxon>Eukaryota</taxon>
        <taxon>Metazoa</taxon>
        <taxon>Chordata</taxon>
        <taxon>Craniata</taxon>
        <taxon>Vertebrata</taxon>
        <taxon>Euteleostomi</taxon>
        <taxon>Actinopterygii</taxon>
        <taxon>Neopterygii</taxon>
        <taxon>Teleostei</taxon>
        <taxon>Protacanthopterygii</taxon>
        <taxon>Salmoniformes</taxon>
        <taxon>Salmonidae</taxon>
        <taxon>Salmoninae</taxon>
        <taxon>Salmo</taxon>
    </lineage>
</organism>
<dbReference type="Gene3D" id="4.10.410.10">
    <property type="entry name" value="Pancreatic trypsin inhibitor Kunitz domain"/>
    <property type="match status" value="1"/>
</dbReference>
<feature type="domain" description="BPTI/Kunitz inhibitor" evidence="2">
    <location>
        <begin position="87"/>
        <end position="137"/>
    </location>
</feature>
<dbReference type="SMART" id="SM00131">
    <property type="entry name" value="KU"/>
    <property type="match status" value="1"/>
</dbReference>
<dbReference type="InterPro" id="IPR050098">
    <property type="entry name" value="TFPI/VKTCI-like"/>
</dbReference>
<protein>
    <submittedName>
        <fullName evidence="4">BPTI/Kunitz domain-containing protein 3 isoform X1</fullName>
    </submittedName>
</protein>
<reference evidence="4" key="1">
    <citation type="submission" date="2025-08" db="UniProtKB">
        <authorList>
            <consortium name="RefSeq"/>
        </authorList>
    </citation>
    <scope>IDENTIFICATION</scope>
</reference>
<name>A0ABM3CW38_SALSA</name>
<accession>A0ABM3CW38</accession>
<evidence type="ECO:0000256" key="1">
    <source>
        <dbReference type="ARBA" id="ARBA00023157"/>
    </source>
</evidence>
<sequence>MTDPLGYLVYLGKMERSNLRTARDRGCAWERNSWRKGFLQAFSCEGYGFLPAWVTATSHCCPLTKFCNDGSTRSSWQGSTWVKVVGCRQPLDPGPCRQYVVGWYYDPEVNACAQFWYGGCQGNGNQFESEAVCRSTCDCT</sequence>
<dbReference type="PANTHER" id="PTHR10083">
    <property type="entry name" value="KUNITZ-TYPE PROTEASE INHIBITOR-RELATED"/>
    <property type="match status" value="1"/>
</dbReference>
<gene>
    <name evidence="4" type="primary">LOC106570290</name>
</gene>
<keyword evidence="3" id="KW-1185">Reference proteome</keyword>
<evidence type="ECO:0000259" key="2">
    <source>
        <dbReference type="PROSITE" id="PS50279"/>
    </source>
</evidence>
<dbReference type="RefSeq" id="XP_045550755.1">
    <property type="nucleotide sequence ID" value="XM_045694799.1"/>
</dbReference>
<dbReference type="Proteomes" id="UP001652741">
    <property type="component" value="Chromosome ssa14"/>
</dbReference>
<dbReference type="InterPro" id="IPR036880">
    <property type="entry name" value="Kunitz_BPTI_sf"/>
</dbReference>
<dbReference type="PROSITE" id="PS00280">
    <property type="entry name" value="BPTI_KUNITZ_1"/>
    <property type="match status" value="1"/>
</dbReference>
<dbReference type="PRINTS" id="PR00759">
    <property type="entry name" value="BASICPTASE"/>
</dbReference>
<dbReference type="InterPro" id="IPR020901">
    <property type="entry name" value="Prtase_inh_Kunz-CS"/>
</dbReference>
<dbReference type="GeneID" id="106570290"/>
<evidence type="ECO:0000313" key="3">
    <source>
        <dbReference type="Proteomes" id="UP001652741"/>
    </source>
</evidence>
<dbReference type="PROSITE" id="PS50279">
    <property type="entry name" value="BPTI_KUNITZ_2"/>
    <property type="match status" value="1"/>
</dbReference>
<proteinExistence type="predicted"/>
<dbReference type="InterPro" id="IPR002223">
    <property type="entry name" value="Kunitz_BPTI"/>
</dbReference>
<evidence type="ECO:0000313" key="4">
    <source>
        <dbReference type="RefSeq" id="XP_045550755.1"/>
    </source>
</evidence>
<keyword evidence="1" id="KW-1015">Disulfide bond</keyword>